<dbReference type="EMBL" id="AE017343">
    <property type="protein sequence ID" value="ALO60493.1"/>
    <property type="molecule type" value="Genomic_DNA"/>
</dbReference>
<feature type="region of interest" description="Disordered" evidence="1">
    <location>
        <begin position="25"/>
        <end position="79"/>
    </location>
</feature>
<organism evidence="2 3">
    <name type="scientific">Cryptococcus deneoformans (strain JEC21 / ATCC MYA-565)</name>
    <name type="common">Cryptococcus neoformans var. neoformans serotype D</name>
    <dbReference type="NCBI Taxonomy" id="214684"/>
    <lineage>
        <taxon>Eukaryota</taxon>
        <taxon>Fungi</taxon>
        <taxon>Dikarya</taxon>
        <taxon>Basidiomycota</taxon>
        <taxon>Agaricomycotina</taxon>
        <taxon>Tremellomycetes</taxon>
        <taxon>Tremellales</taxon>
        <taxon>Cryptococcaceae</taxon>
        <taxon>Cryptococcus</taxon>
        <taxon>Cryptococcus neoformans species complex</taxon>
    </lineage>
</organism>
<reference evidence="2 3" key="1">
    <citation type="journal article" date="2005" name="Science">
        <title>The genome of the basidiomycetous yeast and human pathogen Cryptococcus neoformans.</title>
        <authorList>
            <person name="Loftus B.J."/>
            <person name="Fung E."/>
            <person name="Roncaglia P."/>
            <person name="Rowley D."/>
            <person name="Amedeo P."/>
            <person name="Bruno D."/>
            <person name="Vamathevan J."/>
            <person name="Miranda M."/>
            <person name="Anderson I.J."/>
            <person name="Fraser J.A."/>
            <person name="Allen J.E."/>
            <person name="Bosdet I.E."/>
            <person name="Brent M.R."/>
            <person name="Chiu R."/>
            <person name="Doering T.L."/>
            <person name="Donlin M.J."/>
            <person name="D'Souza C.A."/>
            <person name="Fox D.S."/>
            <person name="Grinberg V."/>
            <person name="Fu J."/>
            <person name="Fukushima M."/>
            <person name="Haas B.J."/>
            <person name="Huang J.C."/>
            <person name="Janbon G."/>
            <person name="Jones S.J."/>
            <person name="Koo H.L."/>
            <person name="Krzywinski M.I."/>
            <person name="Kwon-Chung J.K."/>
            <person name="Lengeler K.B."/>
            <person name="Maiti R."/>
            <person name="Marra M.A."/>
            <person name="Marra R.E."/>
            <person name="Mathewson C.A."/>
            <person name="Mitchell T.G."/>
            <person name="Pertea M."/>
            <person name="Riggs F.R."/>
            <person name="Salzberg S.L."/>
            <person name="Schein J.E."/>
            <person name="Shvartsbeyn A."/>
            <person name="Shin H."/>
            <person name="Shumway M."/>
            <person name="Specht C.A."/>
            <person name="Suh B.B."/>
            <person name="Tenney A."/>
            <person name="Utterback T.R."/>
            <person name="Wickes B.L."/>
            <person name="Wortman J.R."/>
            <person name="Wye N.H."/>
            <person name="Kronstad J.W."/>
            <person name="Lodge J.K."/>
            <person name="Heitman J."/>
            <person name="Davis R.W."/>
            <person name="Fraser C.M."/>
            <person name="Hyman R.W."/>
        </authorList>
    </citation>
    <scope>NUCLEOTIDE SEQUENCE [LARGE SCALE GENOMIC DNA]</scope>
    <source>
        <strain evidence="3">JEC21 / ATCC MYA-565</strain>
    </source>
</reference>
<name>A0A0S2LIN6_CRYD1</name>
<dbReference type="KEGG" id="cne:CNC05345"/>
<accession>A0A0S2LIN6</accession>
<evidence type="ECO:0000313" key="2">
    <source>
        <dbReference type="EMBL" id="ALO60493.1"/>
    </source>
</evidence>
<evidence type="ECO:0000313" key="3">
    <source>
        <dbReference type="Proteomes" id="UP000002149"/>
    </source>
</evidence>
<protein>
    <submittedName>
        <fullName evidence="2">Uncharacterized protein</fullName>
    </submittedName>
</protein>
<dbReference type="Proteomes" id="UP000002149">
    <property type="component" value="Chromosome 3"/>
</dbReference>
<feature type="compositionally biased region" description="Basic and acidic residues" evidence="1">
    <location>
        <begin position="36"/>
        <end position="48"/>
    </location>
</feature>
<feature type="compositionally biased region" description="Low complexity" evidence="1">
    <location>
        <begin position="25"/>
        <end position="34"/>
    </location>
</feature>
<gene>
    <name evidence="2" type="ordered locus">CNC05345</name>
</gene>
<dbReference type="VEuPathDB" id="FungiDB:CNC05345"/>
<proteinExistence type="predicted"/>
<dbReference type="AlphaFoldDB" id="A0A0S2LIN6"/>
<dbReference type="GeneID" id="36392810"/>
<evidence type="ECO:0000256" key="1">
    <source>
        <dbReference type="SAM" id="MobiDB-lite"/>
    </source>
</evidence>
<dbReference type="InParanoid" id="A0A0S2LIN6"/>
<dbReference type="PaxDb" id="214684-A0A0S2LIN6"/>
<dbReference type="RefSeq" id="XP_024514310.1">
    <property type="nucleotide sequence ID" value="XM_024658454.1"/>
</dbReference>
<dbReference type="OrthoDB" id="2565080at2759"/>
<keyword evidence="3" id="KW-1185">Reference proteome</keyword>
<sequence>MLSITRHIRSSRRTTSVFANRFLSSSSSVSNSASKPQDDLREREHDGSSQKVETWFLSSSSSSAAKTEPQELKFTPPSAPPLPSNAPLAVHQFHDFITAPAPSEASEVVLPHTLEFFDTRSASAALEASAVPAPLPQSWESTVRVSRLRGQNVKIVEKKEEVNLPEGDMIQGLEGSGPAWEWVGVVQVRGRGRGVVRRADGVVRRWLLKNPLSPSVEPVTIENPKTPRIDPDADWSIVPVKGTRICLNILTEEGRERWRLEDLWGARDHKL</sequence>